<feature type="non-terminal residue" evidence="1">
    <location>
        <position position="12"/>
    </location>
</feature>
<organism evidence="1 2">
    <name type="scientific">Smittium culicis</name>
    <dbReference type="NCBI Taxonomy" id="133412"/>
    <lineage>
        <taxon>Eukaryota</taxon>
        <taxon>Fungi</taxon>
        <taxon>Fungi incertae sedis</taxon>
        <taxon>Zoopagomycota</taxon>
        <taxon>Kickxellomycotina</taxon>
        <taxon>Harpellomycetes</taxon>
        <taxon>Harpellales</taxon>
        <taxon>Legeriomycetaceae</taxon>
        <taxon>Smittium</taxon>
    </lineage>
</organism>
<keyword evidence="2" id="KW-1185">Reference proteome</keyword>
<dbReference type="EMBL" id="LSSN01001910">
    <property type="protein sequence ID" value="OMJ17866.1"/>
    <property type="molecule type" value="Genomic_DNA"/>
</dbReference>
<sequence length="12" mass="1546">MMDLNLLYYKKN</sequence>
<comment type="caution">
    <text evidence="1">The sequence shown here is derived from an EMBL/GenBank/DDBJ whole genome shotgun (WGS) entry which is preliminary data.</text>
</comment>
<evidence type="ECO:0000313" key="2">
    <source>
        <dbReference type="Proteomes" id="UP000187283"/>
    </source>
</evidence>
<evidence type="ECO:0000313" key="1">
    <source>
        <dbReference type="EMBL" id="OMJ17866.1"/>
    </source>
</evidence>
<reference evidence="1 2" key="1">
    <citation type="submission" date="2017-01" db="EMBL/GenBank/DDBJ databases">
        <authorList>
            <person name="Mah S.A."/>
            <person name="Swanson W.J."/>
            <person name="Moy G.W."/>
            <person name="Vacquier V.D."/>
        </authorList>
    </citation>
    <scope>NUCLEOTIDE SEQUENCE [LARGE SCALE GENOMIC DNA]</scope>
    <source>
        <strain evidence="1 2">GSMNP</strain>
    </source>
</reference>
<proteinExistence type="predicted"/>
<dbReference type="Proteomes" id="UP000187283">
    <property type="component" value="Unassembled WGS sequence"/>
</dbReference>
<gene>
    <name evidence="1" type="ORF">AYI70_g5692</name>
</gene>
<accession>A0A1R1XTC2</accession>
<protein>
    <submittedName>
        <fullName evidence="1">Uncharacterized protein</fullName>
    </submittedName>
</protein>
<name>A0A1R1XTC2_9FUNG</name>